<dbReference type="Gene3D" id="3.80.10.10">
    <property type="entry name" value="Ribonuclease Inhibitor"/>
    <property type="match status" value="1"/>
</dbReference>
<dbReference type="InterPro" id="IPR001611">
    <property type="entry name" value="Leu-rich_rpt"/>
</dbReference>
<feature type="chain" id="PRO_5040406105" evidence="4">
    <location>
        <begin position="22"/>
        <end position="267"/>
    </location>
</feature>
<keyword evidence="3" id="KW-0677">Repeat</keyword>
<evidence type="ECO:0000256" key="1">
    <source>
        <dbReference type="ARBA" id="ARBA00022614"/>
    </source>
</evidence>
<dbReference type="PANTHER" id="PTHR24373:SF275">
    <property type="entry name" value="TIR DOMAIN-CONTAINING PROTEIN"/>
    <property type="match status" value="1"/>
</dbReference>
<sequence>MRLSAVVKLLVILEVAKLNFCEEIMFGSPEETYWSSLDMYLWTFNVEPDQSIFDDNFEISGDKSESVKGLYFKPNNNIKFLPVKLNEKFPNLVVYAANNCSLSSLKYEHFTNLSKLQILSFGTNQISSIEQDAFKDLTYLKFLFLNHNEIANIDDHTFDTVTNLRLLTLYNNQLSALSENIFINLSQLRNISISDNNIQSMNDNHFKNNRKLEWIWMHNNEFSILSSTMFDKMKNLKFVDLKENLCINDYYFAARFLEMKEKIKSSC</sequence>
<gene>
    <name evidence="5" type="ORF">CHIRRI_LOCUS12614</name>
</gene>
<accession>A0A9N9S6B7</accession>
<evidence type="ECO:0000256" key="4">
    <source>
        <dbReference type="SAM" id="SignalP"/>
    </source>
</evidence>
<proteinExistence type="predicted"/>
<dbReference type="PANTHER" id="PTHR24373">
    <property type="entry name" value="SLIT RELATED LEUCINE-RICH REPEAT NEURONAL PROTEIN"/>
    <property type="match status" value="1"/>
</dbReference>
<dbReference type="Proteomes" id="UP001153620">
    <property type="component" value="Chromosome 3"/>
</dbReference>
<evidence type="ECO:0000313" key="6">
    <source>
        <dbReference type="Proteomes" id="UP001153620"/>
    </source>
</evidence>
<dbReference type="OrthoDB" id="6022531at2759"/>
<dbReference type="InterPro" id="IPR050328">
    <property type="entry name" value="Dev_Immune_Receptor"/>
</dbReference>
<organism evidence="5 6">
    <name type="scientific">Chironomus riparius</name>
    <dbReference type="NCBI Taxonomy" id="315576"/>
    <lineage>
        <taxon>Eukaryota</taxon>
        <taxon>Metazoa</taxon>
        <taxon>Ecdysozoa</taxon>
        <taxon>Arthropoda</taxon>
        <taxon>Hexapoda</taxon>
        <taxon>Insecta</taxon>
        <taxon>Pterygota</taxon>
        <taxon>Neoptera</taxon>
        <taxon>Endopterygota</taxon>
        <taxon>Diptera</taxon>
        <taxon>Nematocera</taxon>
        <taxon>Chironomoidea</taxon>
        <taxon>Chironomidae</taxon>
        <taxon>Chironominae</taxon>
        <taxon>Chironomus</taxon>
    </lineage>
</organism>
<protein>
    <submittedName>
        <fullName evidence="5">Uncharacterized protein</fullName>
    </submittedName>
</protein>
<dbReference type="SMART" id="SM00365">
    <property type="entry name" value="LRR_SD22"/>
    <property type="match status" value="3"/>
</dbReference>
<dbReference type="InterPro" id="IPR003591">
    <property type="entry name" value="Leu-rich_rpt_typical-subtyp"/>
</dbReference>
<keyword evidence="6" id="KW-1185">Reference proteome</keyword>
<reference evidence="5" key="2">
    <citation type="submission" date="2022-10" db="EMBL/GenBank/DDBJ databases">
        <authorList>
            <consortium name="ENA_rothamsted_submissions"/>
            <consortium name="culmorum"/>
            <person name="King R."/>
        </authorList>
    </citation>
    <scope>NUCLEOTIDE SEQUENCE</scope>
</reference>
<dbReference type="Pfam" id="PF13855">
    <property type="entry name" value="LRR_8"/>
    <property type="match status" value="1"/>
</dbReference>
<reference evidence="5" key="1">
    <citation type="submission" date="2022-01" db="EMBL/GenBank/DDBJ databases">
        <authorList>
            <person name="King R."/>
        </authorList>
    </citation>
    <scope>NUCLEOTIDE SEQUENCE</scope>
</reference>
<name>A0A9N9S6B7_9DIPT</name>
<feature type="signal peptide" evidence="4">
    <location>
        <begin position="1"/>
        <end position="21"/>
    </location>
</feature>
<dbReference type="EMBL" id="OU895879">
    <property type="protein sequence ID" value="CAG9809794.1"/>
    <property type="molecule type" value="Genomic_DNA"/>
</dbReference>
<evidence type="ECO:0000256" key="3">
    <source>
        <dbReference type="ARBA" id="ARBA00022737"/>
    </source>
</evidence>
<dbReference type="InterPro" id="IPR032675">
    <property type="entry name" value="LRR_dom_sf"/>
</dbReference>
<evidence type="ECO:0000313" key="5">
    <source>
        <dbReference type="EMBL" id="CAG9809794.1"/>
    </source>
</evidence>
<dbReference type="AlphaFoldDB" id="A0A9N9S6B7"/>
<dbReference type="SMART" id="SM00369">
    <property type="entry name" value="LRR_TYP"/>
    <property type="match status" value="5"/>
</dbReference>
<evidence type="ECO:0000256" key="2">
    <source>
        <dbReference type="ARBA" id="ARBA00022729"/>
    </source>
</evidence>
<keyword evidence="1" id="KW-0433">Leucine-rich repeat</keyword>
<keyword evidence="2 4" id="KW-0732">Signal</keyword>
<dbReference type="SUPFAM" id="SSF52058">
    <property type="entry name" value="L domain-like"/>
    <property type="match status" value="1"/>
</dbReference>